<reference evidence="1 2" key="1">
    <citation type="submission" date="2014-04" db="EMBL/GenBank/DDBJ databases">
        <title>Marinobacterium kochiensis sp. nov., isolated from sediment sample collected from Kochi backwaters in Kerala, India.</title>
        <authorList>
            <person name="Singh A."/>
            <person name="Pinnaka A.K."/>
        </authorList>
    </citation>
    <scope>NUCLEOTIDE SEQUENCE [LARGE SCALE GENOMIC DNA]</scope>
    <source>
        <strain evidence="1 2">AK27</strain>
    </source>
</reference>
<protein>
    <submittedName>
        <fullName evidence="1">Uncharacterized protein</fullName>
    </submittedName>
</protein>
<organism evidence="1 2">
    <name type="scientific">Marinobacterium lacunae</name>
    <dbReference type="NCBI Taxonomy" id="1232683"/>
    <lineage>
        <taxon>Bacteria</taxon>
        <taxon>Pseudomonadati</taxon>
        <taxon>Pseudomonadota</taxon>
        <taxon>Gammaproteobacteria</taxon>
        <taxon>Oceanospirillales</taxon>
        <taxon>Oceanospirillaceae</taxon>
        <taxon>Marinobacterium</taxon>
    </lineage>
</organism>
<evidence type="ECO:0000313" key="1">
    <source>
        <dbReference type="EMBL" id="KEA64320.1"/>
    </source>
</evidence>
<dbReference type="RefSeq" id="WP_036185905.1">
    <property type="nucleotide sequence ID" value="NZ_JMQN01000018.1"/>
</dbReference>
<dbReference type="AlphaFoldDB" id="A0A081G0L5"/>
<dbReference type="PATRIC" id="fig|1232683.4.peg.1546"/>
<accession>A0A081G0L5</accession>
<dbReference type="Proteomes" id="UP000028252">
    <property type="component" value="Unassembled WGS sequence"/>
</dbReference>
<proteinExistence type="predicted"/>
<evidence type="ECO:0000313" key="2">
    <source>
        <dbReference type="Proteomes" id="UP000028252"/>
    </source>
</evidence>
<name>A0A081G0L5_9GAMM</name>
<comment type="caution">
    <text evidence="1">The sequence shown here is derived from an EMBL/GenBank/DDBJ whole genome shotgun (WGS) entry which is preliminary data.</text>
</comment>
<dbReference type="STRING" id="1232683.ADIMK_1566"/>
<keyword evidence="2" id="KW-1185">Reference proteome</keyword>
<gene>
    <name evidence="1" type="ORF">ADIMK_1566</name>
</gene>
<sequence length="120" mass="13303">MGRIAQWLDLFNQAEQLHGDIMQLLSAAPLIPEDSTDEPDPDTNLVALLTRWKQLTSSMDTASLGPEASTIHNKIAALLKMNTEIGEGASRVRDFIASQLRQQRKNTRNLQAYATVSKGR</sequence>
<dbReference type="EMBL" id="JMQN01000018">
    <property type="protein sequence ID" value="KEA64320.1"/>
    <property type="molecule type" value="Genomic_DNA"/>
</dbReference>